<dbReference type="SUPFAM" id="SSF103473">
    <property type="entry name" value="MFS general substrate transporter"/>
    <property type="match status" value="1"/>
</dbReference>
<dbReference type="Gene3D" id="1.20.1250.20">
    <property type="entry name" value="MFS general substrate transporter like domains"/>
    <property type="match status" value="2"/>
</dbReference>
<keyword evidence="5 26" id="KW-1133">Transmembrane helix</keyword>
<keyword evidence="29" id="KW-1185">Reference proteome</keyword>
<dbReference type="EMBL" id="JAHDYR010000008">
    <property type="protein sequence ID" value="KAG9395820.1"/>
    <property type="molecule type" value="Genomic_DNA"/>
</dbReference>
<comment type="catalytic activity">
    <reaction evidence="17">
        <text>L-arginyl-glycine(out) = L-arginyl-glycine(in)</text>
        <dbReference type="Rhea" id="RHEA:79391"/>
        <dbReference type="ChEBI" id="CHEBI:229955"/>
    </reaction>
</comment>
<dbReference type="GO" id="GO:0022857">
    <property type="term" value="F:transmembrane transporter activity"/>
    <property type="evidence" value="ECO:0007669"/>
    <property type="project" value="InterPro"/>
</dbReference>
<comment type="catalytic activity">
    <reaction evidence="18">
        <text>L-histidyl-L-alpha-amino acid(out) = L-histidyl-L-alpha-amino acid(in)</text>
        <dbReference type="Rhea" id="RHEA:79379"/>
        <dbReference type="ChEBI" id="CHEBI:229964"/>
    </reaction>
</comment>
<feature type="transmembrane region" description="Helical" evidence="26">
    <location>
        <begin position="491"/>
        <end position="513"/>
    </location>
</feature>
<evidence type="ECO:0000256" key="7">
    <source>
        <dbReference type="ARBA" id="ARBA00023228"/>
    </source>
</evidence>
<evidence type="ECO:0000256" key="1">
    <source>
        <dbReference type="ARBA" id="ARBA00004155"/>
    </source>
</evidence>
<organism evidence="28 29">
    <name type="scientific">Carpediemonas membranifera</name>
    <dbReference type="NCBI Taxonomy" id="201153"/>
    <lineage>
        <taxon>Eukaryota</taxon>
        <taxon>Metamonada</taxon>
        <taxon>Carpediemonas-like organisms</taxon>
        <taxon>Carpediemonas</taxon>
    </lineage>
</organism>
<evidence type="ECO:0000256" key="15">
    <source>
        <dbReference type="ARBA" id="ARBA00044899"/>
    </source>
</evidence>
<comment type="catalytic activity">
    <reaction evidence="9">
        <text>L-histidyl-glycine(out) = L-histidyl-glycine(in)</text>
        <dbReference type="Rhea" id="RHEA:79395"/>
        <dbReference type="ChEBI" id="CHEBI:229957"/>
    </reaction>
</comment>
<comment type="catalytic activity">
    <reaction evidence="15">
        <text>L-arginyl-L-alpha-amino acid(out) = L-arginyl-L-alpha-amino acid(in)</text>
        <dbReference type="Rhea" id="RHEA:79371"/>
        <dbReference type="ChEBI" id="CHEBI:84315"/>
    </reaction>
</comment>
<feature type="compositionally biased region" description="Low complexity" evidence="25">
    <location>
        <begin position="288"/>
        <end position="297"/>
    </location>
</feature>
<evidence type="ECO:0000256" key="5">
    <source>
        <dbReference type="ARBA" id="ARBA00022989"/>
    </source>
</evidence>
<evidence type="ECO:0000256" key="24">
    <source>
        <dbReference type="ARBA" id="ARBA00046376"/>
    </source>
</evidence>
<comment type="catalytic activity">
    <reaction evidence="10">
        <text>L-alpha-aminoacyl-L-arginine(out) = L-alpha-aminoacyl-L-arginine(in)</text>
        <dbReference type="Rhea" id="RHEA:79367"/>
        <dbReference type="ChEBI" id="CHEBI:229968"/>
    </reaction>
</comment>
<comment type="subunit">
    <text evidence="24">Homodimer. Interacts with lysosomal protein GLMP (via lumenal domain); the interaction starts while both proteins are still in the endoplasmic reticulum and is required for stabilization of MFSD1 in lysosomes but has no direct effect on its targeting to lysosomes or transporter activity.</text>
</comment>
<dbReference type="InterPro" id="IPR011701">
    <property type="entry name" value="MFS"/>
</dbReference>
<feature type="transmembrane region" description="Helical" evidence="26">
    <location>
        <begin position="101"/>
        <end position="119"/>
    </location>
</feature>
<dbReference type="PROSITE" id="PS50850">
    <property type="entry name" value="MFS"/>
    <property type="match status" value="1"/>
</dbReference>
<dbReference type="GO" id="GO:0005765">
    <property type="term" value="C:lysosomal membrane"/>
    <property type="evidence" value="ECO:0007669"/>
    <property type="project" value="UniProtKB-SubCell"/>
</dbReference>
<accession>A0A8J6B0K2</accession>
<evidence type="ECO:0000256" key="10">
    <source>
        <dbReference type="ARBA" id="ARBA00044881"/>
    </source>
</evidence>
<feature type="transmembrane region" description="Helical" evidence="26">
    <location>
        <begin position="74"/>
        <end position="95"/>
    </location>
</feature>
<feature type="region of interest" description="Disordered" evidence="25">
    <location>
        <begin position="277"/>
        <end position="319"/>
    </location>
</feature>
<dbReference type="InterPro" id="IPR036259">
    <property type="entry name" value="MFS_trans_sf"/>
</dbReference>
<comment type="catalytic activity">
    <reaction evidence="19">
        <text>L-alanyl-L-lysine(out) = L-alanyl-L-lysine(in)</text>
        <dbReference type="Rhea" id="RHEA:79415"/>
        <dbReference type="ChEBI" id="CHEBI:192470"/>
    </reaction>
</comment>
<feature type="transmembrane region" description="Helical" evidence="26">
    <location>
        <begin position="174"/>
        <end position="199"/>
    </location>
</feature>
<evidence type="ECO:0000256" key="19">
    <source>
        <dbReference type="ARBA" id="ARBA00044919"/>
    </source>
</evidence>
<comment type="catalytic activity">
    <reaction evidence="20">
        <text>L-lysyl-glycine(out) = L-lysyl-glycine(in)</text>
        <dbReference type="Rhea" id="RHEA:79407"/>
        <dbReference type="ChEBI" id="CHEBI:191202"/>
    </reaction>
</comment>
<feature type="transmembrane region" description="Helical" evidence="26">
    <location>
        <begin position="409"/>
        <end position="429"/>
    </location>
</feature>
<dbReference type="Pfam" id="PF07690">
    <property type="entry name" value="MFS_1"/>
    <property type="match status" value="1"/>
</dbReference>
<evidence type="ECO:0000256" key="23">
    <source>
        <dbReference type="ARBA" id="ARBA00045709"/>
    </source>
</evidence>
<evidence type="ECO:0000256" key="14">
    <source>
        <dbReference type="ARBA" id="ARBA00044898"/>
    </source>
</evidence>
<evidence type="ECO:0000256" key="25">
    <source>
        <dbReference type="SAM" id="MobiDB-lite"/>
    </source>
</evidence>
<comment type="subcellular location">
    <subcellularLocation>
        <location evidence="1">Lysosome membrane</location>
        <topology evidence="1">Multi-pass membrane protein</topology>
    </subcellularLocation>
</comment>
<reference evidence="28" key="1">
    <citation type="submission" date="2021-05" db="EMBL/GenBank/DDBJ databases">
        <title>A free-living protist that lacks canonical eukaryotic 1 DNA replication and segregation systems.</title>
        <authorList>
            <person name="Salas-Leiva D.E."/>
            <person name="Tromer E.C."/>
            <person name="Curtis B.A."/>
            <person name="Jerlstrom-Hultqvist J."/>
            <person name="Kolisko M."/>
            <person name="Yi Z."/>
            <person name="Salas-Leiva J.S."/>
            <person name="Gallot-Lavallee L."/>
            <person name="Kops G.J.P.L."/>
            <person name="Archibald J.M."/>
            <person name="Simpson A.G.B."/>
            <person name="Roger A.J."/>
        </authorList>
    </citation>
    <scope>NUCLEOTIDE SEQUENCE</scope>
    <source>
        <strain evidence="28">BICM</strain>
    </source>
</reference>
<evidence type="ECO:0000256" key="13">
    <source>
        <dbReference type="ARBA" id="ARBA00044893"/>
    </source>
</evidence>
<evidence type="ECO:0000256" key="8">
    <source>
        <dbReference type="ARBA" id="ARBA00044876"/>
    </source>
</evidence>
<name>A0A8J6B0K2_9EUKA</name>
<keyword evidence="3" id="KW-0813">Transport</keyword>
<evidence type="ECO:0000256" key="9">
    <source>
        <dbReference type="ARBA" id="ARBA00044878"/>
    </source>
</evidence>
<keyword evidence="7" id="KW-0458">Lysosome</keyword>
<keyword evidence="6 26" id="KW-0472">Membrane</keyword>
<comment type="catalytic activity">
    <reaction evidence="12">
        <text>L-lysyl-L-alpha-amino acid(out) = L-lysyl-L-alpha-amino acid(in)</text>
        <dbReference type="Rhea" id="RHEA:79387"/>
        <dbReference type="ChEBI" id="CHEBI:229965"/>
    </reaction>
</comment>
<feature type="transmembrane region" description="Helical" evidence="26">
    <location>
        <begin position="525"/>
        <end position="545"/>
    </location>
</feature>
<keyword evidence="4 26" id="KW-0812">Transmembrane</keyword>
<evidence type="ECO:0000256" key="2">
    <source>
        <dbReference type="ARBA" id="ARBA00008335"/>
    </source>
</evidence>
<comment type="catalytic activity">
    <reaction evidence="8">
        <text>L-lysyl-L-alanine(out) = L-lysyl-L-alanine(in)</text>
        <dbReference type="Rhea" id="RHEA:79399"/>
        <dbReference type="ChEBI" id="CHEBI:229954"/>
    </reaction>
</comment>
<evidence type="ECO:0000256" key="20">
    <source>
        <dbReference type="ARBA" id="ARBA00044924"/>
    </source>
</evidence>
<feature type="transmembrane region" description="Helical" evidence="26">
    <location>
        <begin position="365"/>
        <end position="389"/>
    </location>
</feature>
<dbReference type="Proteomes" id="UP000717585">
    <property type="component" value="Unassembled WGS sequence"/>
</dbReference>
<comment type="catalytic activity">
    <reaction evidence="16">
        <text>L-lysyl-L-lysine(out) = L-lysyl-L-lysine(in)</text>
        <dbReference type="Rhea" id="RHEA:79403"/>
        <dbReference type="ChEBI" id="CHEBI:229956"/>
    </reaction>
</comment>
<feature type="domain" description="Major facilitator superfamily (MFS) profile" evidence="27">
    <location>
        <begin position="1"/>
        <end position="204"/>
    </location>
</feature>
<evidence type="ECO:0000256" key="18">
    <source>
        <dbReference type="ARBA" id="ARBA00044912"/>
    </source>
</evidence>
<comment type="catalytic activity">
    <reaction evidence="13">
        <text>L-alpha-aminoacyl-L-lysine(out) = L-alpha-aminoacyl-L-lysine(in)</text>
        <dbReference type="Rhea" id="RHEA:79383"/>
        <dbReference type="ChEBI" id="CHEBI:229966"/>
    </reaction>
</comment>
<evidence type="ECO:0000256" key="11">
    <source>
        <dbReference type="ARBA" id="ARBA00044884"/>
    </source>
</evidence>
<feature type="transmembrane region" description="Helical" evidence="26">
    <location>
        <begin position="42"/>
        <end position="62"/>
    </location>
</feature>
<feature type="transmembrane region" description="Helical" evidence="26">
    <location>
        <begin position="5"/>
        <end position="22"/>
    </location>
</feature>
<proteinExistence type="inferred from homology"/>
<gene>
    <name evidence="28" type="ORF">J8273_2732</name>
</gene>
<feature type="transmembrane region" description="Helical" evidence="26">
    <location>
        <begin position="131"/>
        <end position="154"/>
    </location>
</feature>
<comment type="function">
    <text evidence="23">Lysosomal dipeptide uniporter that selectively exports lysine, arginine or histidine-containing dipeptides with a net positive charge from the lysosome lumen into the cytosol. Could play a role in a specific type of protein O-glycosylation indirectly regulating macrophages migration and tissue invasion. Also essential for liver homeostasis.</text>
</comment>
<comment type="caution">
    <text evidence="28">The sequence shown here is derived from an EMBL/GenBank/DDBJ whole genome shotgun (WGS) entry which is preliminary data.</text>
</comment>
<comment type="similarity">
    <text evidence="2">Belongs to the major facilitator superfamily.</text>
</comment>
<evidence type="ECO:0000256" key="26">
    <source>
        <dbReference type="SAM" id="Phobius"/>
    </source>
</evidence>
<protein>
    <recommendedName>
        <fullName evidence="21">Lysosomal dipeptide transporter MFSD1</fullName>
    </recommendedName>
    <alternativeName>
        <fullName evidence="22">Major facilitator superfamily domain-containing protein 1</fullName>
    </alternativeName>
</protein>
<evidence type="ECO:0000256" key="12">
    <source>
        <dbReference type="ARBA" id="ARBA00044891"/>
    </source>
</evidence>
<comment type="catalytic activity">
    <reaction evidence="14">
        <text>L-aspartyl-L-lysine(out) = L-aspartyl-L-lysine(in)</text>
        <dbReference type="Rhea" id="RHEA:79411"/>
        <dbReference type="ChEBI" id="CHEBI:229953"/>
    </reaction>
</comment>
<evidence type="ECO:0000256" key="21">
    <source>
        <dbReference type="ARBA" id="ARBA00044985"/>
    </source>
</evidence>
<evidence type="ECO:0000256" key="17">
    <source>
        <dbReference type="ARBA" id="ARBA00044903"/>
    </source>
</evidence>
<dbReference type="AlphaFoldDB" id="A0A8J6B0K2"/>
<feature type="transmembrane region" description="Helical" evidence="26">
    <location>
        <begin position="461"/>
        <end position="479"/>
    </location>
</feature>
<dbReference type="InterPro" id="IPR020846">
    <property type="entry name" value="MFS_dom"/>
</dbReference>
<dbReference type="PANTHER" id="PTHR23512:SF3">
    <property type="entry name" value="MAJOR FACILITATOR SUPERFAMILY DOMAIN-CONTAINING PROTEIN 1"/>
    <property type="match status" value="1"/>
</dbReference>
<comment type="catalytic activity">
    <reaction evidence="11">
        <text>L-alpha-aminoacyl-L-histidine(out) = L-alpha-aminoacyl-L-histidine(in)</text>
        <dbReference type="Rhea" id="RHEA:79375"/>
        <dbReference type="ChEBI" id="CHEBI:229967"/>
    </reaction>
</comment>
<sequence>MPVFSVLSVGSLVTVTFLLYFVTDIPSGAGQYLLDEGLETTAFGVLTSIYGWVNMILPLFAGYMLDHFGRSRSYALFCACIAVGSVIFLLGVATLKEPFNYSPTTAFLIMAVGRTIFSVGGDSAIVSNDTILTAVLPSSIVATSITLSILVGRIASVVSMNAVPIMIDQVGLAWSMYAIMIMLVPFVVALVSASVFSFIATERRKKKNRAQQAAMLQDGLLESTIQSRRESVEKLTRPTEADLEIATPVEAVSPANPSPLTERSAIDVVVGKSEVPSVVMSDEDDSAVESVSTSGSESDSDKPDEADNDATAQPTAIPTGQEIAQAITRLHNEAELPADAEPMPESAPFSKPDPLPLWRRTWDAVSIPVVGLLLAVMCLPSMGFIAFGWTSVGQVILVARSGLSADVAARYVSVASLMALVSPLWAVLIDKFRKQLAMMTVASILSIAAFGLLLIEGFPPLVAMLLQGLAFSAVSPCCWSSIPLCIPHNKVGIVFGLMSCALNLGLGVTAIIAPAALEVSWKWSIAWFLGCAVFTLVVVILFMVYDFKWNEGRLWSNKRSNAAPVPVDQMQVYPEAEGVET</sequence>
<evidence type="ECO:0000256" key="16">
    <source>
        <dbReference type="ARBA" id="ARBA00044900"/>
    </source>
</evidence>
<evidence type="ECO:0000256" key="22">
    <source>
        <dbReference type="ARBA" id="ARBA00045018"/>
    </source>
</evidence>
<evidence type="ECO:0000313" key="28">
    <source>
        <dbReference type="EMBL" id="KAG9395820.1"/>
    </source>
</evidence>
<dbReference type="InterPro" id="IPR052187">
    <property type="entry name" value="MFSD1"/>
</dbReference>
<evidence type="ECO:0000256" key="3">
    <source>
        <dbReference type="ARBA" id="ARBA00022448"/>
    </source>
</evidence>
<evidence type="ECO:0000256" key="6">
    <source>
        <dbReference type="ARBA" id="ARBA00023136"/>
    </source>
</evidence>
<evidence type="ECO:0000256" key="4">
    <source>
        <dbReference type="ARBA" id="ARBA00022692"/>
    </source>
</evidence>
<dbReference type="OrthoDB" id="424834at2759"/>
<evidence type="ECO:0000259" key="27">
    <source>
        <dbReference type="PROSITE" id="PS50850"/>
    </source>
</evidence>
<evidence type="ECO:0000313" key="29">
    <source>
        <dbReference type="Proteomes" id="UP000717585"/>
    </source>
</evidence>
<dbReference type="PANTHER" id="PTHR23512">
    <property type="entry name" value="MAJOR FACILITATOR SUPERFAMILY DOMAIN-CONTAINING PROTEIN 1"/>
    <property type="match status" value="1"/>
</dbReference>
<feature type="transmembrane region" description="Helical" evidence="26">
    <location>
        <begin position="436"/>
        <end position="455"/>
    </location>
</feature>